<comment type="similarity">
    <text evidence="1 5">Belongs to the universal ribosomal protein uL4 family.</text>
</comment>
<keyword evidence="5" id="KW-0694">RNA-binding</keyword>
<gene>
    <name evidence="5 6" type="primary">rplD</name>
    <name evidence="6" type="ORF">SZ25_00474</name>
</gene>
<dbReference type="EMBL" id="JYHA01000084">
    <property type="protein sequence ID" value="KKB96418.1"/>
    <property type="molecule type" value="Genomic_DNA"/>
</dbReference>
<dbReference type="PANTHER" id="PTHR10746:SF6">
    <property type="entry name" value="LARGE RIBOSOMAL SUBUNIT PROTEIN UL4M"/>
    <property type="match status" value="1"/>
</dbReference>
<dbReference type="InterPro" id="IPR013005">
    <property type="entry name" value="Ribosomal_uL4-like"/>
</dbReference>
<evidence type="ECO:0000256" key="2">
    <source>
        <dbReference type="ARBA" id="ARBA00022980"/>
    </source>
</evidence>
<reference evidence="6 7" key="1">
    <citation type="submission" date="2015-02" db="EMBL/GenBank/DDBJ databases">
        <title>Single cell genomics of a rare environmental alphaproteobacterium provides unique insights into Rickettsiaceae evolution.</title>
        <authorList>
            <person name="Martijn J."/>
            <person name="Schulz F."/>
            <person name="Zaremba-Niedzwiedzka K."/>
            <person name="Viklund J."/>
            <person name="Stepanauskas R."/>
            <person name="Andersson S.G.E."/>
            <person name="Horn M."/>
            <person name="Guy L."/>
            <person name="Ettema T.J.G."/>
        </authorList>
    </citation>
    <scope>NUCLEOTIDE SEQUENCE [LARGE SCALE GENOMIC DNA]</scope>
    <source>
        <strain evidence="6 7">SCGC AAA041-L04</strain>
    </source>
</reference>
<dbReference type="GO" id="GO:0003735">
    <property type="term" value="F:structural constituent of ribosome"/>
    <property type="evidence" value="ECO:0007669"/>
    <property type="project" value="InterPro"/>
</dbReference>
<accession>A0A0F5MNL9</accession>
<name>A0A0F5MNL9_9RICK</name>
<sequence>MKLNVINLDNQTVGDIELPESIFNLPIRLDILHRVVQWQRAKARSGTHKVKVIGEISGTTKKPFKQKGTGNARQGSLRAPQMRGGAIIFGPVVRSHAYDMPKKVRALGLKTALSSKLADQKLFILDSAKLDEAKTSVLNEKLLAMGLSSVLFIDGNDLDTAFALAVRNLKNIDLLPTMGANTYDILRHENLILTTKAVAQLQERLI</sequence>
<dbReference type="PATRIC" id="fig|1607817.3.peg.471"/>
<dbReference type="Gene3D" id="3.40.1370.10">
    <property type="match status" value="1"/>
</dbReference>
<dbReference type="GO" id="GO:1990904">
    <property type="term" value="C:ribonucleoprotein complex"/>
    <property type="evidence" value="ECO:0007669"/>
    <property type="project" value="UniProtKB-KW"/>
</dbReference>
<comment type="caution">
    <text evidence="6">The sequence shown here is derived from an EMBL/GenBank/DDBJ whole genome shotgun (WGS) entry which is preliminary data.</text>
</comment>
<dbReference type="GO" id="GO:0005840">
    <property type="term" value="C:ribosome"/>
    <property type="evidence" value="ECO:0007669"/>
    <property type="project" value="UniProtKB-KW"/>
</dbReference>
<dbReference type="GO" id="GO:0019843">
    <property type="term" value="F:rRNA binding"/>
    <property type="evidence" value="ECO:0007669"/>
    <property type="project" value="UniProtKB-UniRule"/>
</dbReference>
<dbReference type="Pfam" id="PF00573">
    <property type="entry name" value="Ribosomal_L4"/>
    <property type="match status" value="1"/>
</dbReference>
<evidence type="ECO:0000313" key="6">
    <source>
        <dbReference type="EMBL" id="KKB96418.1"/>
    </source>
</evidence>
<dbReference type="HAMAP" id="MF_01328_B">
    <property type="entry name" value="Ribosomal_uL4_B"/>
    <property type="match status" value="1"/>
</dbReference>
<evidence type="ECO:0000256" key="4">
    <source>
        <dbReference type="ARBA" id="ARBA00035244"/>
    </source>
</evidence>
<evidence type="ECO:0000256" key="3">
    <source>
        <dbReference type="ARBA" id="ARBA00023274"/>
    </source>
</evidence>
<keyword evidence="2 5" id="KW-0689">Ribosomal protein</keyword>
<comment type="function">
    <text evidence="5">Forms part of the polypeptide exit tunnel.</text>
</comment>
<dbReference type="SUPFAM" id="SSF52166">
    <property type="entry name" value="Ribosomal protein L4"/>
    <property type="match status" value="1"/>
</dbReference>
<organism evidence="6 7">
    <name type="scientific">Candidatus Arcanibacter lacustris</name>
    <dbReference type="NCBI Taxonomy" id="1607817"/>
    <lineage>
        <taxon>Bacteria</taxon>
        <taxon>Pseudomonadati</taxon>
        <taxon>Pseudomonadota</taxon>
        <taxon>Alphaproteobacteria</taxon>
        <taxon>Rickettsiales</taxon>
        <taxon>Candidatus Arcanibacter</taxon>
    </lineage>
</organism>
<dbReference type="InterPro" id="IPR002136">
    <property type="entry name" value="Ribosomal_uL4"/>
</dbReference>
<evidence type="ECO:0000313" key="7">
    <source>
        <dbReference type="Proteomes" id="UP000033358"/>
    </source>
</evidence>
<comment type="function">
    <text evidence="5">One of the primary rRNA binding proteins, this protein initially binds near the 5'-end of the 23S rRNA. It is important during the early stages of 50S assembly. It makes multiple contacts with different domains of the 23S rRNA in the assembled 50S subunit and ribosome.</text>
</comment>
<protein>
    <recommendedName>
        <fullName evidence="4 5">Large ribosomal subunit protein uL4</fullName>
    </recommendedName>
</protein>
<dbReference type="InterPro" id="IPR023574">
    <property type="entry name" value="Ribosomal_uL4_dom_sf"/>
</dbReference>
<keyword evidence="7" id="KW-1185">Reference proteome</keyword>
<proteinExistence type="inferred from homology"/>
<dbReference type="AlphaFoldDB" id="A0A0F5MNL9"/>
<evidence type="ECO:0000256" key="5">
    <source>
        <dbReference type="HAMAP-Rule" id="MF_01328"/>
    </source>
</evidence>
<dbReference type="Proteomes" id="UP000033358">
    <property type="component" value="Unassembled WGS sequence"/>
</dbReference>
<keyword evidence="3 5" id="KW-0687">Ribonucleoprotein</keyword>
<evidence type="ECO:0000256" key="1">
    <source>
        <dbReference type="ARBA" id="ARBA00010528"/>
    </source>
</evidence>
<dbReference type="PANTHER" id="PTHR10746">
    <property type="entry name" value="50S RIBOSOMAL PROTEIN L4"/>
    <property type="match status" value="1"/>
</dbReference>
<dbReference type="GO" id="GO:0006412">
    <property type="term" value="P:translation"/>
    <property type="evidence" value="ECO:0007669"/>
    <property type="project" value="UniProtKB-UniRule"/>
</dbReference>
<keyword evidence="5" id="KW-0699">rRNA-binding</keyword>
<comment type="subunit">
    <text evidence="5">Part of the 50S ribosomal subunit.</text>
</comment>
<dbReference type="NCBIfam" id="TIGR03953">
    <property type="entry name" value="rplD_bact"/>
    <property type="match status" value="1"/>
</dbReference>